<dbReference type="PANTHER" id="PTHR34107">
    <property type="entry name" value="SLL0198 PROTEIN-RELATED"/>
    <property type="match status" value="1"/>
</dbReference>
<dbReference type="Gene3D" id="3.90.1570.10">
    <property type="entry name" value="tt1808, chain A"/>
    <property type="match status" value="1"/>
</dbReference>
<sequence length="195" mass="22307">MNTTTISLPPTLELKLDLTDEQFWQLCHDNSDLRFERTATGKLIIMSPTGSTTGERNADLIYQLKAWSRQNNLGKVFDSNTGFTLPNGADRSPDASWVQQERWDALTPVEQERFAPICPDFVVELMSPSDSLEKTRSKMREYMENGARLGWLINRKQRKTEIYRPHQAVEIINNPDTMSGEDVLPGFVLDLSTIW</sequence>
<feature type="domain" description="Putative restriction endonuclease" evidence="1">
    <location>
        <begin position="21"/>
        <end position="191"/>
    </location>
</feature>
<evidence type="ECO:0000313" key="3">
    <source>
        <dbReference type="Proteomes" id="UP000177870"/>
    </source>
</evidence>
<evidence type="ECO:0000259" key="1">
    <source>
        <dbReference type="Pfam" id="PF05685"/>
    </source>
</evidence>
<evidence type="ECO:0000313" key="2">
    <source>
        <dbReference type="EMBL" id="AOX03164.1"/>
    </source>
</evidence>
<dbReference type="InterPro" id="IPR011335">
    <property type="entry name" value="Restrct_endonuc-II-like"/>
</dbReference>
<dbReference type="KEGG" id="mpro:BJP34_30310"/>
<dbReference type="CDD" id="cd06260">
    <property type="entry name" value="DUF820-like"/>
    <property type="match status" value="1"/>
</dbReference>
<dbReference type="OrthoDB" id="455378at2"/>
<dbReference type="STRING" id="1458985.BJP34_30310"/>
<protein>
    <recommendedName>
        <fullName evidence="1">Putative restriction endonuclease domain-containing protein</fullName>
    </recommendedName>
</protein>
<proteinExistence type="predicted"/>
<dbReference type="PANTHER" id="PTHR34107:SF7">
    <property type="entry name" value="SLR2092 PROTEIN"/>
    <property type="match status" value="1"/>
</dbReference>
<dbReference type="InterPro" id="IPR012296">
    <property type="entry name" value="Nuclease_put_TT1808"/>
</dbReference>
<organism evidence="2 3">
    <name type="scientific">Moorena producens PAL-8-15-08-1</name>
    <dbReference type="NCBI Taxonomy" id="1458985"/>
    <lineage>
        <taxon>Bacteria</taxon>
        <taxon>Bacillati</taxon>
        <taxon>Cyanobacteriota</taxon>
        <taxon>Cyanophyceae</taxon>
        <taxon>Coleofasciculales</taxon>
        <taxon>Coleofasciculaceae</taxon>
        <taxon>Moorena</taxon>
    </lineage>
</organism>
<dbReference type="SUPFAM" id="SSF52980">
    <property type="entry name" value="Restriction endonuclease-like"/>
    <property type="match status" value="1"/>
</dbReference>
<dbReference type="Proteomes" id="UP000177870">
    <property type="component" value="Chromosome"/>
</dbReference>
<reference evidence="3" key="1">
    <citation type="submission" date="2016-10" db="EMBL/GenBank/DDBJ databases">
        <title>Comparative genomics uncovers the prolific and rare metabolic potential of the cyanobacterial genus Moorea.</title>
        <authorList>
            <person name="Leao T."/>
            <person name="Castelao G."/>
            <person name="Korobeynikov A."/>
            <person name="Monroe E.A."/>
            <person name="Podell S."/>
            <person name="Glukhov E."/>
            <person name="Allen E."/>
            <person name="Gerwick W.H."/>
            <person name="Gerwick L."/>
        </authorList>
    </citation>
    <scope>NUCLEOTIDE SEQUENCE [LARGE SCALE GENOMIC DNA]</scope>
    <source>
        <strain evidence="3">PAL-8-15-08-1</strain>
    </source>
</reference>
<dbReference type="AlphaFoldDB" id="A0A1D8U035"/>
<dbReference type="Pfam" id="PF05685">
    <property type="entry name" value="Uma2"/>
    <property type="match status" value="1"/>
</dbReference>
<gene>
    <name evidence="2" type="ORF">BJP34_30310</name>
</gene>
<accession>A0A1D8U035</accession>
<name>A0A1D8U035_9CYAN</name>
<dbReference type="RefSeq" id="WP_070395553.1">
    <property type="nucleotide sequence ID" value="NZ_CP017599.1"/>
</dbReference>
<dbReference type="InterPro" id="IPR008538">
    <property type="entry name" value="Uma2"/>
</dbReference>
<dbReference type="EMBL" id="CP017599">
    <property type="protein sequence ID" value="AOX03164.1"/>
    <property type="molecule type" value="Genomic_DNA"/>
</dbReference>